<dbReference type="AlphaFoldDB" id="A0A4C1ST26"/>
<dbReference type="PANTHER" id="PTHR10492:SF94">
    <property type="entry name" value="ATP-DEPENDENT DNA HELICASE"/>
    <property type="match status" value="1"/>
</dbReference>
<dbReference type="PANTHER" id="PTHR10492">
    <property type="match status" value="1"/>
</dbReference>
<dbReference type="EMBL" id="BGZK01000013">
    <property type="protein sequence ID" value="GBP04408.1"/>
    <property type="molecule type" value="Genomic_DNA"/>
</dbReference>
<evidence type="ECO:0000259" key="1">
    <source>
        <dbReference type="Pfam" id="PF21530"/>
    </source>
</evidence>
<feature type="domain" description="DNA helicase Pif1-like 2B" evidence="1">
    <location>
        <begin position="26"/>
        <end position="57"/>
    </location>
</feature>
<reference evidence="2 3" key="1">
    <citation type="journal article" date="2019" name="Commun. Biol.">
        <title>The bagworm genome reveals a unique fibroin gene that provides high tensile strength.</title>
        <authorList>
            <person name="Kono N."/>
            <person name="Nakamura H."/>
            <person name="Ohtoshi R."/>
            <person name="Tomita M."/>
            <person name="Numata K."/>
            <person name="Arakawa K."/>
        </authorList>
    </citation>
    <scope>NUCLEOTIDE SEQUENCE [LARGE SCALE GENOMIC DNA]</scope>
</reference>
<name>A0A4C1ST26_EUMVA</name>
<dbReference type="STRING" id="151549.A0A4C1ST26"/>
<comment type="caution">
    <text evidence="2">The sequence shown here is derived from an EMBL/GenBank/DDBJ whole genome shotgun (WGS) entry which is preliminary data.</text>
</comment>
<dbReference type="Proteomes" id="UP000299102">
    <property type="component" value="Unassembled WGS sequence"/>
</dbReference>
<proteinExistence type="predicted"/>
<dbReference type="InterPro" id="IPR049163">
    <property type="entry name" value="Pif1-like_2B_dom"/>
</dbReference>
<keyword evidence="3" id="KW-1185">Reference proteome</keyword>
<dbReference type="Pfam" id="PF21530">
    <property type="entry name" value="Pif1_2B_dom"/>
    <property type="match status" value="1"/>
</dbReference>
<evidence type="ECO:0000313" key="3">
    <source>
        <dbReference type="Proteomes" id="UP000299102"/>
    </source>
</evidence>
<evidence type="ECO:0000313" key="2">
    <source>
        <dbReference type="EMBL" id="GBP04408.1"/>
    </source>
</evidence>
<dbReference type="OrthoDB" id="272985at2759"/>
<gene>
    <name evidence="2" type="ORF">EVAR_6586_1</name>
</gene>
<accession>A0A4C1ST26</accession>
<sequence>MMKPTKIYYSVDIVVDFEEAVHFPTEFLNSLNPSGLSPYKLVLKVGCPVIILRKLNPPKLHNVEDKADIAPRCRRLATGATERKFIRSANHQRRYLAKA</sequence>
<protein>
    <recommendedName>
        <fullName evidence="1">DNA helicase Pif1-like 2B domain-containing protein</fullName>
    </recommendedName>
</protein>
<organism evidence="2 3">
    <name type="scientific">Eumeta variegata</name>
    <name type="common">Bagworm moth</name>
    <name type="synonym">Eumeta japonica</name>
    <dbReference type="NCBI Taxonomy" id="151549"/>
    <lineage>
        <taxon>Eukaryota</taxon>
        <taxon>Metazoa</taxon>
        <taxon>Ecdysozoa</taxon>
        <taxon>Arthropoda</taxon>
        <taxon>Hexapoda</taxon>
        <taxon>Insecta</taxon>
        <taxon>Pterygota</taxon>
        <taxon>Neoptera</taxon>
        <taxon>Endopterygota</taxon>
        <taxon>Lepidoptera</taxon>
        <taxon>Glossata</taxon>
        <taxon>Ditrysia</taxon>
        <taxon>Tineoidea</taxon>
        <taxon>Psychidae</taxon>
        <taxon>Oiketicinae</taxon>
        <taxon>Eumeta</taxon>
    </lineage>
</organism>